<dbReference type="EMBL" id="DXGA01000121">
    <property type="protein sequence ID" value="HIW94067.1"/>
    <property type="molecule type" value="Genomic_DNA"/>
</dbReference>
<gene>
    <name evidence="2" type="ORF">H9868_05950</name>
</gene>
<reference evidence="2" key="2">
    <citation type="submission" date="2021-04" db="EMBL/GenBank/DDBJ databases">
        <authorList>
            <person name="Gilroy R."/>
        </authorList>
    </citation>
    <scope>NUCLEOTIDE SEQUENCE</scope>
    <source>
        <strain evidence="2">ChiGjej6B6-1540</strain>
    </source>
</reference>
<keyword evidence="1" id="KW-0472">Membrane</keyword>
<feature type="transmembrane region" description="Helical" evidence="1">
    <location>
        <begin position="23"/>
        <end position="44"/>
    </location>
</feature>
<comment type="caution">
    <text evidence="2">The sequence shown here is derived from an EMBL/GenBank/DDBJ whole genome shotgun (WGS) entry which is preliminary data.</text>
</comment>
<dbReference type="AlphaFoldDB" id="A0A9D1RUQ6"/>
<sequence length="51" mass="6082">MMIRWSELWLKLFGRTQLWGVDMGFWVAMAAVLLIVIAMNVIFWSMKPKKH</sequence>
<accession>A0A9D1RUQ6</accession>
<evidence type="ECO:0000313" key="3">
    <source>
        <dbReference type="Proteomes" id="UP000824192"/>
    </source>
</evidence>
<name>A0A9D1RUQ6_9FIRM</name>
<dbReference type="Proteomes" id="UP000824192">
    <property type="component" value="Unassembled WGS sequence"/>
</dbReference>
<keyword evidence="1" id="KW-1133">Transmembrane helix</keyword>
<keyword evidence="1" id="KW-0812">Transmembrane</keyword>
<evidence type="ECO:0000256" key="1">
    <source>
        <dbReference type="SAM" id="Phobius"/>
    </source>
</evidence>
<reference evidence="2" key="1">
    <citation type="journal article" date="2021" name="PeerJ">
        <title>Extensive microbial diversity within the chicken gut microbiome revealed by metagenomics and culture.</title>
        <authorList>
            <person name="Gilroy R."/>
            <person name="Ravi A."/>
            <person name="Getino M."/>
            <person name="Pursley I."/>
            <person name="Horton D.L."/>
            <person name="Alikhan N.F."/>
            <person name="Baker D."/>
            <person name="Gharbi K."/>
            <person name="Hall N."/>
            <person name="Watson M."/>
            <person name="Adriaenssens E.M."/>
            <person name="Foster-Nyarko E."/>
            <person name="Jarju S."/>
            <person name="Secka A."/>
            <person name="Antonio M."/>
            <person name="Oren A."/>
            <person name="Chaudhuri R.R."/>
            <person name="La Ragione R."/>
            <person name="Hildebrand F."/>
            <person name="Pallen M.J."/>
        </authorList>
    </citation>
    <scope>NUCLEOTIDE SEQUENCE</scope>
    <source>
        <strain evidence="2">ChiGjej6B6-1540</strain>
    </source>
</reference>
<protein>
    <submittedName>
        <fullName evidence="2">Uncharacterized protein</fullName>
    </submittedName>
</protein>
<organism evidence="2 3">
    <name type="scientific">Candidatus Flavonifractor merdipullorum</name>
    <dbReference type="NCBI Taxonomy" id="2838590"/>
    <lineage>
        <taxon>Bacteria</taxon>
        <taxon>Bacillati</taxon>
        <taxon>Bacillota</taxon>
        <taxon>Clostridia</taxon>
        <taxon>Eubacteriales</taxon>
        <taxon>Oscillospiraceae</taxon>
        <taxon>Flavonifractor</taxon>
    </lineage>
</organism>
<evidence type="ECO:0000313" key="2">
    <source>
        <dbReference type="EMBL" id="HIW94067.1"/>
    </source>
</evidence>
<proteinExistence type="predicted"/>